<feature type="domain" description="HTH cro/C1-type" evidence="1">
    <location>
        <begin position="12"/>
        <end position="59"/>
    </location>
</feature>
<reference evidence="2 3" key="1">
    <citation type="submission" date="2016-10" db="EMBL/GenBank/DDBJ databases">
        <authorList>
            <person name="de Groot N.N."/>
        </authorList>
    </citation>
    <scope>NUCLEOTIDE SEQUENCE [LARGE SCALE GENOMIC DNA]</scope>
    <source>
        <strain evidence="2 3">LMG 23650</strain>
    </source>
</reference>
<accession>A0A1I3G199</accession>
<dbReference type="EMBL" id="FOQU01000002">
    <property type="protein sequence ID" value="SFI17187.1"/>
    <property type="molecule type" value="Genomic_DNA"/>
</dbReference>
<dbReference type="CDD" id="cd00093">
    <property type="entry name" value="HTH_XRE"/>
    <property type="match status" value="1"/>
</dbReference>
<protein>
    <submittedName>
        <fullName evidence="2">Helix-turn-helix</fullName>
    </submittedName>
</protein>
<evidence type="ECO:0000313" key="2">
    <source>
        <dbReference type="EMBL" id="SFI17187.1"/>
    </source>
</evidence>
<dbReference type="InterPro" id="IPR001387">
    <property type="entry name" value="Cro/C1-type_HTH"/>
</dbReference>
<dbReference type="Gene3D" id="1.10.260.40">
    <property type="entry name" value="lambda repressor-like DNA-binding domains"/>
    <property type="match status" value="1"/>
</dbReference>
<keyword evidence="3" id="KW-1185">Reference proteome</keyword>
<sequence length="84" mass="9332">MSYQELISKALKGRSVNSVAKILGIPQPSLDRYVKGTQIPNYDVAFRMAEEAGVPPGEAFKMLADEAKRRKEEGQKPSFSRCSK</sequence>
<dbReference type="InterPro" id="IPR010982">
    <property type="entry name" value="Lambda_DNA-bd_dom_sf"/>
</dbReference>
<organism evidence="2 3">
    <name type="scientific">Paraburkholderia megapolitana</name>
    <dbReference type="NCBI Taxonomy" id="420953"/>
    <lineage>
        <taxon>Bacteria</taxon>
        <taxon>Pseudomonadati</taxon>
        <taxon>Pseudomonadota</taxon>
        <taxon>Betaproteobacteria</taxon>
        <taxon>Burkholderiales</taxon>
        <taxon>Burkholderiaceae</taxon>
        <taxon>Paraburkholderia</taxon>
    </lineage>
</organism>
<dbReference type="SUPFAM" id="SSF47413">
    <property type="entry name" value="lambda repressor-like DNA-binding domains"/>
    <property type="match status" value="1"/>
</dbReference>
<name>A0A1I3G199_9BURK</name>
<dbReference type="AlphaFoldDB" id="A0A1I3G199"/>
<proteinExistence type="predicted"/>
<gene>
    <name evidence="2" type="ORF">SAMN05192543_102235</name>
</gene>
<dbReference type="OrthoDB" id="8969932at2"/>
<dbReference type="GO" id="GO:0003677">
    <property type="term" value="F:DNA binding"/>
    <property type="evidence" value="ECO:0007669"/>
    <property type="project" value="InterPro"/>
</dbReference>
<evidence type="ECO:0000259" key="1">
    <source>
        <dbReference type="PROSITE" id="PS50943"/>
    </source>
</evidence>
<dbReference type="PROSITE" id="PS50943">
    <property type="entry name" value="HTH_CROC1"/>
    <property type="match status" value="1"/>
</dbReference>
<dbReference type="RefSeq" id="WP_091009610.1">
    <property type="nucleotide sequence ID" value="NZ_CP041745.1"/>
</dbReference>
<dbReference type="Proteomes" id="UP000199548">
    <property type="component" value="Unassembled WGS sequence"/>
</dbReference>
<dbReference type="Pfam" id="PF01381">
    <property type="entry name" value="HTH_3"/>
    <property type="match status" value="1"/>
</dbReference>
<evidence type="ECO:0000313" key="3">
    <source>
        <dbReference type="Proteomes" id="UP000199548"/>
    </source>
</evidence>